<organism evidence="1">
    <name type="scientific">marine metagenome</name>
    <dbReference type="NCBI Taxonomy" id="408172"/>
    <lineage>
        <taxon>unclassified sequences</taxon>
        <taxon>metagenomes</taxon>
        <taxon>ecological metagenomes</taxon>
    </lineage>
</organism>
<dbReference type="AlphaFoldDB" id="A0A382ETW4"/>
<reference evidence="1" key="1">
    <citation type="submission" date="2018-05" db="EMBL/GenBank/DDBJ databases">
        <authorList>
            <person name="Lanie J.A."/>
            <person name="Ng W.-L."/>
            <person name="Kazmierczak K.M."/>
            <person name="Andrzejewski T.M."/>
            <person name="Davidsen T.M."/>
            <person name="Wayne K.J."/>
            <person name="Tettelin H."/>
            <person name="Glass J.I."/>
            <person name="Rusch D."/>
            <person name="Podicherti R."/>
            <person name="Tsui H.-C.T."/>
            <person name="Winkler M.E."/>
        </authorList>
    </citation>
    <scope>NUCLEOTIDE SEQUENCE</scope>
</reference>
<sequence length="130" mass="14466">MRKSIVLLLAMILIGCYPVSHIVVGETKSPISPSQVKILAEYPDEYEIIARIDASSEFAFKDPSINITWQSKMDKIIERLKIEAAQLGANGIVIENTDNKTKRNITVSKENTTINEAHYKTGTATAIFIK</sequence>
<gene>
    <name evidence="1" type="ORF">METZ01_LOCUS207024</name>
</gene>
<name>A0A382ETW4_9ZZZZ</name>
<evidence type="ECO:0000313" key="1">
    <source>
        <dbReference type="EMBL" id="SVB54170.1"/>
    </source>
</evidence>
<accession>A0A382ETW4</accession>
<proteinExistence type="predicted"/>
<evidence type="ECO:0008006" key="2">
    <source>
        <dbReference type="Google" id="ProtNLM"/>
    </source>
</evidence>
<dbReference type="EMBL" id="UINC01046317">
    <property type="protein sequence ID" value="SVB54170.1"/>
    <property type="molecule type" value="Genomic_DNA"/>
</dbReference>
<dbReference type="PROSITE" id="PS51257">
    <property type="entry name" value="PROKAR_LIPOPROTEIN"/>
    <property type="match status" value="1"/>
</dbReference>
<protein>
    <recommendedName>
        <fullName evidence="2">Lipoprotein</fullName>
    </recommendedName>
</protein>